<dbReference type="EMBL" id="CP012801">
    <property type="protein sequence ID" value="ALJ57343.1"/>
    <property type="molecule type" value="Genomic_DNA"/>
</dbReference>
<dbReference type="InterPro" id="IPR032559">
    <property type="entry name" value="DUF4933"/>
</dbReference>
<gene>
    <name evidence="1" type="ORF">BcellWH2_00067</name>
</gene>
<dbReference type="KEGG" id="bcel:BcellWH2_00067"/>
<reference evidence="1 2" key="1">
    <citation type="journal article" date="2015" name="Science">
        <title>Genetic determinants of in vivo fitness and diet responsiveness in multiple human gut Bacteroides.</title>
        <authorList>
            <person name="Wu M."/>
            <person name="McNulty N.P."/>
            <person name="Rodionov D.A."/>
            <person name="Khoroshkin M.S."/>
            <person name="Griffin N.W."/>
            <person name="Cheng J."/>
            <person name="Latreille P."/>
            <person name="Kerstetter R.A."/>
            <person name="Terrapon N."/>
            <person name="Henrissat B."/>
            <person name="Osterman A.L."/>
            <person name="Gordon J.I."/>
        </authorList>
    </citation>
    <scope>NUCLEOTIDE SEQUENCE [LARGE SCALE GENOMIC DNA]</scope>
    <source>
        <strain evidence="1 2">WH2</strain>
    </source>
</reference>
<evidence type="ECO:0008006" key="3">
    <source>
        <dbReference type="Google" id="ProtNLM"/>
    </source>
</evidence>
<sequence>MVWLLPSIFKVNEYEKHMLHKKLIYIVLIVSFIACSSKNPGMNKDEIVRTLDEQAMQHETAVKAASAAMPEVTEDYTPPAGIKYRAKIETAGVKTLDVQAALKNVRSMKVSELGTLRIHRTGALVPMGGSLISVDEGYLLNSYQGIYLLDKDFKLIKQLFKNDVEFQRNGKRFFFQLNALLQSVYYNATHKQVQGAYTAYKHERNSSRTFLAFLPWDVLTAATEPLIEKDITNSVPLQGNLGHRVLFKFTTEGFMRGIPYSSRFYTNELKGDTLCYFDPTHLPDYAPSGRSGSVRSGEPWNIYDYQGKTRIRLAYDNTLYQLENASTLKAIYRLDFGSLQRAVGQKVIGGSNVDDFYFVDQWLETDRYLFIRLTKGYDSPNARKAKSVSLYSLIYDKTSGNFFSLPHEADKVELDFPCFPADGEQNVSFYPKGAVGNILFTCLDAMNMKDKYPDALKGQDVPDDELIVLTIE</sequence>
<protein>
    <recommendedName>
        <fullName evidence="3">DUF4933 domain-containing protein</fullName>
    </recommendedName>
</protein>
<proteinExistence type="predicted"/>
<accession>A0A0P0GHZ0</accession>
<dbReference type="PATRIC" id="fig|246787.4.peg.71"/>
<evidence type="ECO:0000313" key="1">
    <source>
        <dbReference type="EMBL" id="ALJ57343.1"/>
    </source>
</evidence>
<dbReference type="Pfam" id="PF16287">
    <property type="entry name" value="DUF4933"/>
    <property type="match status" value="1"/>
</dbReference>
<organism evidence="1 2">
    <name type="scientific">Bacteroides cellulosilyticus</name>
    <dbReference type="NCBI Taxonomy" id="246787"/>
    <lineage>
        <taxon>Bacteria</taxon>
        <taxon>Pseudomonadati</taxon>
        <taxon>Bacteroidota</taxon>
        <taxon>Bacteroidia</taxon>
        <taxon>Bacteroidales</taxon>
        <taxon>Bacteroidaceae</taxon>
        <taxon>Bacteroides</taxon>
    </lineage>
</organism>
<dbReference type="AlphaFoldDB" id="A0A0P0GHZ0"/>
<evidence type="ECO:0000313" key="2">
    <source>
        <dbReference type="Proteomes" id="UP000061809"/>
    </source>
</evidence>
<dbReference type="Proteomes" id="UP000061809">
    <property type="component" value="Chromosome"/>
</dbReference>
<name>A0A0P0GHZ0_9BACE</name>